<keyword evidence="3" id="KW-0547">Nucleotide-binding</keyword>
<evidence type="ECO:0000256" key="3">
    <source>
        <dbReference type="ARBA" id="ARBA00022741"/>
    </source>
</evidence>
<accession>A0ABM7NRY8</accession>
<dbReference type="NCBIfam" id="NF006330">
    <property type="entry name" value="PRK08560.1"/>
    <property type="match status" value="1"/>
</dbReference>
<keyword evidence="5" id="KW-0648">Protein biosynthesis</keyword>
<evidence type="ECO:0000313" key="9">
    <source>
        <dbReference type="EMBL" id="BCS82857.1"/>
    </source>
</evidence>
<reference evidence="9 10" key="1">
    <citation type="submission" date="2021-02" db="EMBL/GenBank/DDBJ databases">
        <title>Cotonvirus japonicus, which uses Golgi apparatus of host cells for its virion factory, phylogenetically links tailed tupanvirus and icosahedral mimivirus.</title>
        <authorList>
            <person name="Takahashi H."/>
            <person name="Fukaya S."/>
            <person name="Song C."/>
            <person name="Murata K."/>
            <person name="Takemura M."/>
        </authorList>
    </citation>
    <scope>NUCLEOTIDE SEQUENCE [LARGE SCALE GENOMIC DNA]</scope>
</reference>
<sequence length="424" mass="49262">MDNFTRFCAELSQNRDINVINISENEIIFEFVDKSLYFTNKFEEDRIIDITFIDNQKYLCVTREDVDSNFIPDSTYVIKCHDSYVETFDVDVKKRVDQLVAISEECDDRDRLRDLIISGKKFVAYNGFEPSGRIHIAQAVITVLNTNTIIENGGRMIIYIADWFAQLNHKLGGDLEKIQNVGRYFIEVFKACGIDTSNTEFIWASEFFAKNPSRYFQRMMDVSINATLARTKRCCQIMGRAEGDNLSSSQIIYPCMQTADIFELVEGGVDICQLGVDQRKVNMFALDYANSQKLKLPVILSHHMIMGLRGPKHKMSKSDPLNAIFMEDTTQEIHDKISKAFCPDTHLDNPIFEYIKYILLRWFGNLTLCDNFYTNIDFIIQDFPHFDKKRLKTDVANYIDRIIKPVRDHFAQDELKDLYDKVIN</sequence>
<proteinExistence type="predicted"/>
<evidence type="ECO:0000313" key="10">
    <source>
        <dbReference type="Proteomes" id="UP001321479"/>
    </source>
</evidence>
<evidence type="ECO:0000256" key="4">
    <source>
        <dbReference type="ARBA" id="ARBA00022840"/>
    </source>
</evidence>
<dbReference type="Pfam" id="PF00579">
    <property type="entry name" value="tRNA-synt_1b"/>
    <property type="match status" value="1"/>
</dbReference>
<evidence type="ECO:0000256" key="1">
    <source>
        <dbReference type="ARBA" id="ARBA00013160"/>
    </source>
</evidence>
<keyword evidence="2" id="KW-0436">Ligase</keyword>
<evidence type="ECO:0000256" key="2">
    <source>
        <dbReference type="ARBA" id="ARBA00022598"/>
    </source>
</evidence>
<dbReference type="RefSeq" id="YP_010841465.1">
    <property type="nucleotide sequence ID" value="NC_079139.1"/>
</dbReference>
<dbReference type="EMBL" id="AP024483">
    <property type="protein sequence ID" value="BCS82857.1"/>
    <property type="molecule type" value="Genomic_DNA"/>
</dbReference>
<organism evidence="9 10">
    <name type="scientific">Cotonvirus japonicus</name>
    <dbReference type="NCBI Taxonomy" id="2811091"/>
    <lineage>
        <taxon>Viruses</taxon>
        <taxon>Varidnaviria</taxon>
        <taxon>Bamfordvirae</taxon>
        <taxon>Nucleocytoviricota</taxon>
        <taxon>Megaviricetes</taxon>
        <taxon>Imitervirales</taxon>
        <taxon>Mimiviridae</taxon>
        <taxon>Megamimivirinae</taxon>
        <taxon>Cotonvirus</taxon>
        <taxon>Cotonvirus japonicum</taxon>
    </lineage>
</organism>
<evidence type="ECO:0000256" key="6">
    <source>
        <dbReference type="ARBA" id="ARBA00023146"/>
    </source>
</evidence>
<name>A0ABM7NRY8_9VIRU</name>
<evidence type="ECO:0000256" key="7">
    <source>
        <dbReference type="ARBA" id="ARBA00033323"/>
    </source>
</evidence>
<dbReference type="InterPro" id="IPR002305">
    <property type="entry name" value="aa-tRNA-synth_Ic"/>
</dbReference>
<keyword evidence="6" id="KW-0030">Aminoacyl-tRNA synthetase</keyword>
<dbReference type="PANTHER" id="PTHR46264">
    <property type="entry name" value="TYROSINE-TRNA LIGASE"/>
    <property type="match status" value="1"/>
</dbReference>
<protein>
    <recommendedName>
        <fullName evidence="1">tyrosine--tRNA ligase</fullName>
        <ecNumber evidence="1">6.1.1.1</ecNumber>
    </recommendedName>
    <alternativeName>
        <fullName evidence="7">Tyrosyl-tRNA synthetase</fullName>
    </alternativeName>
</protein>
<evidence type="ECO:0000256" key="8">
    <source>
        <dbReference type="ARBA" id="ARBA00048248"/>
    </source>
</evidence>
<dbReference type="InterPro" id="IPR014729">
    <property type="entry name" value="Rossmann-like_a/b/a_fold"/>
</dbReference>
<evidence type="ECO:0000256" key="5">
    <source>
        <dbReference type="ARBA" id="ARBA00022917"/>
    </source>
</evidence>
<dbReference type="GeneID" id="80558062"/>
<keyword evidence="10" id="KW-1185">Reference proteome</keyword>
<keyword evidence="4" id="KW-0067">ATP-binding</keyword>
<dbReference type="Gene3D" id="3.40.50.620">
    <property type="entry name" value="HUPs"/>
    <property type="match status" value="2"/>
</dbReference>
<dbReference type="EC" id="6.1.1.1" evidence="1"/>
<dbReference type="SUPFAM" id="SSF52374">
    <property type="entry name" value="Nucleotidylyl transferase"/>
    <property type="match status" value="1"/>
</dbReference>
<dbReference type="InterPro" id="IPR050489">
    <property type="entry name" value="Tyr-tRNA_synthase"/>
</dbReference>
<dbReference type="Proteomes" id="UP001321479">
    <property type="component" value="Segment"/>
</dbReference>
<dbReference type="PANTHER" id="PTHR46264:SF4">
    <property type="entry name" value="TYROSINE--TRNA LIGASE, CYTOPLASMIC"/>
    <property type="match status" value="1"/>
</dbReference>
<comment type="catalytic activity">
    <reaction evidence="8">
        <text>tRNA(Tyr) + L-tyrosine + ATP = L-tyrosyl-tRNA(Tyr) + AMP + diphosphate + H(+)</text>
        <dbReference type="Rhea" id="RHEA:10220"/>
        <dbReference type="Rhea" id="RHEA-COMP:9706"/>
        <dbReference type="Rhea" id="RHEA-COMP:9707"/>
        <dbReference type="ChEBI" id="CHEBI:15378"/>
        <dbReference type="ChEBI" id="CHEBI:30616"/>
        <dbReference type="ChEBI" id="CHEBI:33019"/>
        <dbReference type="ChEBI" id="CHEBI:58315"/>
        <dbReference type="ChEBI" id="CHEBI:78442"/>
        <dbReference type="ChEBI" id="CHEBI:78536"/>
        <dbReference type="ChEBI" id="CHEBI:456215"/>
        <dbReference type="EC" id="6.1.1.1"/>
    </reaction>
</comment>